<sequence length="46" mass="5908">MAKRKKITTKWDRRRRKIEGKLRFVWIRKHPQTRKIQVRRRLSHID</sequence>
<gene>
    <name evidence="1" type="ORF">LCGC14_0957850</name>
</gene>
<evidence type="ECO:0000313" key="1">
    <source>
        <dbReference type="EMBL" id="KKN18242.1"/>
    </source>
</evidence>
<organism evidence="1">
    <name type="scientific">marine sediment metagenome</name>
    <dbReference type="NCBI Taxonomy" id="412755"/>
    <lineage>
        <taxon>unclassified sequences</taxon>
        <taxon>metagenomes</taxon>
        <taxon>ecological metagenomes</taxon>
    </lineage>
</organism>
<accession>A0A0F9P1H1</accession>
<dbReference type="EMBL" id="LAZR01003446">
    <property type="protein sequence ID" value="KKN18242.1"/>
    <property type="molecule type" value="Genomic_DNA"/>
</dbReference>
<reference evidence="1" key="1">
    <citation type="journal article" date="2015" name="Nature">
        <title>Complex archaea that bridge the gap between prokaryotes and eukaryotes.</title>
        <authorList>
            <person name="Spang A."/>
            <person name="Saw J.H."/>
            <person name="Jorgensen S.L."/>
            <person name="Zaremba-Niedzwiedzka K."/>
            <person name="Martijn J."/>
            <person name="Lind A.E."/>
            <person name="van Eijk R."/>
            <person name="Schleper C."/>
            <person name="Guy L."/>
            <person name="Ettema T.J."/>
        </authorList>
    </citation>
    <scope>NUCLEOTIDE SEQUENCE</scope>
</reference>
<proteinExistence type="predicted"/>
<dbReference type="AlphaFoldDB" id="A0A0F9P1H1"/>
<name>A0A0F9P1H1_9ZZZZ</name>
<protein>
    <submittedName>
        <fullName evidence="1">Uncharacterized protein</fullName>
    </submittedName>
</protein>
<comment type="caution">
    <text evidence="1">The sequence shown here is derived from an EMBL/GenBank/DDBJ whole genome shotgun (WGS) entry which is preliminary data.</text>
</comment>